<comment type="caution">
    <text evidence="1">The sequence shown here is derived from an EMBL/GenBank/DDBJ whole genome shotgun (WGS) entry which is preliminary data.</text>
</comment>
<dbReference type="OrthoDB" id="572113at2"/>
<proteinExistence type="predicted"/>
<reference evidence="1 2" key="2">
    <citation type="submission" date="2018-03" db="EMBL/GenBank/DDBJ databases">
        <title>The ancient ancestry and fast evolution of plastids.</title>
        <authorList>
            <person name="Moore K.R."/>
            <person name="Magnabosco C."/>
            <person name="Momper L."/>
            <person name="Gold D.A."/>
            <person name="Bosak T."/>
            <person name="Fournier G.P."/>
        </authorList>
    </citation>
    <scope>NUCLEOTIDE SEQUENCE [LARGE SCALE GENOMIC DNA]</scope>
    <source>
        <strain evidence="1 2">ULC18</strain>
    </source>
</reference>
<dbReference type="Proteomes" id="UP000239576">
    <property type="component" value="Unassembled WGS sequence"/>
</dbReference>
<protein>
    <submittedName>
        <fullName evidence="1">Uncharacterized protein</fullName>
    </submittedName>
</protein>
<gene>
    <name evidence="1" type="ORF">C7B82_04210</name>
</gene>
<evidence type="ECO:0000313" key="2">
    <source>
        <dbReference type="Proteomes" id="UP000239576"/>
    </source>
</evidence>
<accession>A0A2T1ELU0</accession>
<organism evidence="1 2">
    <name type="scientific">Stenomitos frigidus ULC18</name>
    <dbReference type="NCBI Taxonomy" id="2107698"/>
    <lineage>
        <taxon>Bacteria</taxon>
        <taxon>Bacillati</taxon>
        <taxon>Cyanobacteriota</taxon>
        <taxon>Cyanophyceae</taxon>
        <taxon>Leptolyngbyales</taxon>
        <taxon>Leptolyngbyaceae</taxon>
        <taxon>Stenomitos</taxon>
    </lineage>
</organism>
<name>A0A2T1ELU0_9CYAN</name>
<dbReference type="EMBL" id="PVWK01000017">
    <property type="protein sequence ID" value="PSB33694.1"/>
    <property type="molecule type" value="Genomic_DNA"/>
</dbReference>
<dbReference type="RefSeq" id="WP_106255055.1">
    <property type="nucleotide sequence ID" value="NZ_CAWNSW010000080.1"/>
</dbReference>
<reference evidence="2" key="1">
    <citation type="submission" date="2018-02" db="EMBL/GenBank/DDBJ databases">
        <authorList>
            <person name="Moore K."/>
            <person name="Momper L."/>
        </authorList>
    </citation>
    <scope>NUCLEOTIDE SEQUENCE [LARGE SCALE GENOMIC DNA]</scope>
    <source>
        <strain evidence="2">ULC18</strain>
    </source>
</reference>
<sequence length="154" mass="17064">MTTAILPRGFSSTAVYIDQISRVNQQYFAHTAAFSKQLAIDELAAIWAECRTPNWDGYDAYPVQESTRNYAYAVIQALPLGFPLPSVGAEPDGHLTLDWYRDSHWTISISVSPDGKLYYAALLGNSDPRGSEPFLGEIPKRLLSLIQEVALAKN</sequence>
<keyword evidence="2" id="KW-1185">Reference proteome</keyword>
<evidence type="ECO:0000313" key="1">
    <source>
        <dbReference type="EMBL" id="PSB33694.1"/>
    </source>
</evidence>
<dbReference type="AlphaFoldDB" id="A0A2T1ELU0"/>